<dbReference type="EMBL" id="NXGH01000070">
    <property type="protein sequence ID" value="PRM86891.1"/>
    <property type="molecule type" value="Genomic_DNA"/>
</dbReference>
<dbReference type="Pfam" id="PF10963">
    <property type="entry name" value="Phage_TAC_10"/>
    <property type="match status" value="1"/>
</dbReference>
<protein>
    <submittedName>
        <fullName evidence="1">Uncharacterized protein</fullName>
    </submittedName>
</protein>
<proteinExistence type="predicted"/>
<gene>
    <name evidence="1" type="ORF">CJ671_10515</name>
</gene>
<sequence length="38" mass="4189">MSKPTITLTIACNDICFETTLVAHHTDINDLAMNNKVV</sequence>
<feature type="non-terminal residue" evidence="1">
    <location>
        <position position="38"/>
    </location>
</feature>
<comment type="caution">
    <text evidence="1">The sequence shown here is derived from an EMBL/GenBank/DDBJ whole genome shotgun (WGS) entry which is preliminary data.</text>
</comment>
<evidence type="ECO:0000313" key="1">
    <source>
        <dbReference type="EMBL" id="PRM86891.1"/>
    </source>
</evidence>
<organism evidence="1 2">
    <name type="scientific">Aliarcobacter cryaerophilus</name>
    <dbReference type="NCBI Taxonomy" id="28198"/>
    <lineage>
        <taxon>Bacteria</taxon>
        <taxon>Pseudomonadati</taxon>
        <taxon>Campylobacterota</taxon>
        <taxon>Epsilonproteobacteria</taxon>
        <taxon>Campylobacterales</taxon>
        <taxon>Arcobacteraceae</taxon>
        <taxon>Aliarcobacter</taxon>
    </lineage>
</organism>
<reference evidence="1 2" key="1">
    <citation type="submission" date="2017-09" db="EMBL/GenBank/DDBJ databases">
        <title>Reassesment of A. cryaerophilus.</title>
        <authorList>
            <person name="Perez-Cataluna A."/>
            <person name="Collado L."/>
            <person name="Salgado O."/>
            <person name="Lefinanco V."/>
            <person name="Figueras M.J."/>
        </authorList>
    </citation>
    <scope>NUCLEOTIDE SEQUENCE [LARGE SCALE GENOMIC DNA]</scope>
    <source>
        <strain evidence="1 2">LMG 9871</strain>
    </source>
</reference>
<dbReference type="InterPro" id="IPR024406">
    <property type="entry name" value="TAC-10"/>
</dbReference>
<dbReference type="Proteomes" id="UP000238649">
    <property type="component" value="Unassembled WGS sequence"/>
</dbReference>
<accession>A0A2S9SJX5</accession>
<name>A0A2S9SJX5_9BACT</name>
<dbReference type="AlphaFoldDB" id="A0A2S9SJX5"/>
<evidence type="ECO:0000313" key="2">
    <source>
        <dbReference type="Proteomes" id="UP000238649"/>
    </source>
</evidence>